<comment type="subcellular location">
    <subcellularLocation>
        <location evidence="1">Cytoplasm</location>
        <location evidence="1">Cytoskeleton</location>
        <location evidence="1">Spindle</location>
    </subcellularLocation>
</comment>
<reference evidence="11 12" key="1">
    <citation type="journal article" date="2020" name="ISME J.">
        <title>Uncovering the hidden diversity of litter-decomposition mechanisms in mushroom-forming fungi.</title>
        <authorList>
            <person name="Floudas D."/>
            <person name="Bentzer J."/>
            <person name="Ahren D."/>
            <person name="Johansson T."/>
            <person name="Persson P."/>
            <person name="Tunlid A."/>
        </authorList>
    </citation>
    <scope>NUCLEOTIDE SEQUENCE [LARGE SCALE GENOMIC DNA]</scope>
    <source>
        <strain evidence="11 12">CBS 291.85</strain>
    </source>
</reference>
<feature type="coiled-coil region" evidence="10">
    <location>
        <begin position="120"/>
        <end position="186"/>
    </location>
</feature>
<evidence type="ECO:0000256" key="7">
    <source>
        <dbReference type="ARBA" id="ARBA00023054"/>
    </source>
</evidence>
<name>A0A8H5C604_9AGAR</name>
<dbReference type="InterPro" id="IPR026243">
    <property type="entry name" value="HAUS1"/>
</dbReference>
<dbReference type="GO" id="GO:0051225">
    <property type="term" value="P:spindle assembly"/>
    <property type="evidence" value="ECO:0007669"/>
    <property type="project" value="InterPro"/>
</dbReference>
<evidence type="ECO:0000256" key="2">
    <source>
        <dbReference type="ARBA" id="ARBA00005479"/>
    </source>
</evidence>
<evidence type="ECO:0000256" key="10">
    <source>
        <dbReference type="SAM" id="Coils"/>
    </source>
</evidence>
<keyword evidence="12" id="KW-1185">Reference proteome</keyword>
<dbReference type="PANTHER" id="PTHR31570:SF1">
    <property type="entry name" value="HAUS AUGMIN-LIKE COMPLEX SUBUNIT 1"/>
    <property type="match status" value="1"/>
</dbReference>
<comment type="caution">
    <text evidence="11">The sequence shown here is derived from an EMBL/GenBank/DDBJ whole genome shotgun (WGS) entry which is preliminary data.</text>
</comment>
<evidence type="ECO:0000256" key="4">
    <source>
        <dbReference type="ARBA" id="ARBA00022618"/>
    </source>
</evidence>
<dbReference type="GO" id="GO:0005874">
    <property type="term" value="C:microtubule"/>
    <property type="evidence" value="ECO:0007669"/>
    <property type="project" value="UniProtKB-KW"/>
</dbReference>
<dbReference type="EMBL" id="JAACJM010000239">
    <property type="protein sequence ID" value="KAF5335598.1"/>
    <property type="molecule type" value="Genomic_DNA"/>
</dbReference>
<sequence>MEVKKQDFLQDSSKEEADEAVGLRYLGNLALSPEAEERLQALVEAADALGTNDVSFSALSESILHLSERRLAAEKSLNQASFVEGELRRHLATVRYERDLIRKWKLELEPSSQTTESDSTEALEQRKQALLKKAREYRNELEDIQSNGVEEPEVTVTDLVEQRERIKTLENRIREKRAKIKVFKGLPPNLELARQELWNAREKQMKLIDIREKLLVNMVKDVT</sequence>
<keyword evidence="6" id="KW-0498">Mitosis</keyword>
<evidence type="ECO:0000313" key="11">
    <source>
        <dbReference type="EMBL" id="KAF5335598.1"/>
    </source>
</evidence>
<gene>
    <name evidence="11" type="ORF">D9758_017269</name>
</gene>
<evidence type="ECO:0000313" key="12">
    <source>
        <dbReference type="Proteomes" id="UP000559256"/>
    </source>
</evidence>
<comment type="similarity">
    <text evidence="2">Belongs to the HAUS1 family.</text>
</comment>
<evidence type="ECO:0000256" key="3">
    <source>
        <dbReference type="ARBA" id="ARBA00022490"/>
    </source>
</evidence>
<evidence type="ECO:0000256" key="6">
    <source>
        <dbReference type="ARBA" id="ARBA00022776"/>
    </source>
</evidence>
<keyword evidence="8" id="KW-0206">Cytoskeleton</keyword>
<dbReference type="PANTHER" id="PTHR31570">
    <property type="entry name" value="HAUS AUGMIN-LIKE COMPLEX SUBUNIT 1"/>
    <property type="match status" value="1"/>
</dbReference>
<dbReference type="OrthoDB" id="5372507at2759"/>
<dbReference type="Pfam" id="PF25762">
    <property type="entry name" value="HAUS1"/>
    <property type="match status" value="1"/>
</dbReference>
<dbReference type="GO" id="GO:0005829">
    <property type="term" value="C:cytosol"/>
    <property type="evidence" value="ECO:0007669"/>
    <property type="project" value="TreeGrafter"/>
</dbReference>
<organism evidence="11 12">
    <name type="scientific">Tetrapyrgos nigripes</name>
    <dbReference type="NCBI Taxonomy" id="182062"/>
    <lineage>
        <taxon>Eukaryota</taxon>
        <taxon>Fungi</taxon>
        <taxon>Dikarya</taxon>
        <taxon>Basidiomycota</taxon>
        <taxon>Agaricomycotina</taxon>
        <taxon>Agaricomycetes</taxon>
        <taxon>Agaricomycetidae</taxon>
        <taxon>Agaricales</taxon>
        <taxon>Marasmiineae</taxon>
        <taxon>Marasmiaceae</taxon>
        <taxon>Tetrapyrgos</taxon>
    </lineage>
</organism>
<protein>
    <submittedName>
        <fullName evidence="11">Uncharacterized protein</fullName>
    </submittedName>
</protein>
<dbReference type="GO" id="GO:0051301">
    <property type="term" value="P:cell division"/>
    <property type="evidence" value="ECO:0007669"/>
    <property type="project" value="UniProtKB-KW"/>
</dbReference>
<proteinExistence type="inferred from homology"/>
<evidence type="ECO:0000256" key="5">
    <source>
        <dbReference type="ARBA" id="ARBA00022701"/>
    </source>
</evidence>
<evidence type="ECO:0000256" key="9">
    <source>
        <dbReference type="ARBA" id="ARBA00023306"/>
    </source>
</evidence>
<keyword evidence="3" id="KW-0963">Cytoplasm</keyword>
<evidence type="ECO:0000256" key="8">
    <source>
        <dbReference type="ARBA" id="ARBA00023212"/>
    </source>
</evidence>
<dbReference type="Proteomes" id="UP000559256">
    <property type="component" value="Unassembled WGS sequence"/>
</dbReference>
<keyword evidence="5" id="KW-0493">Microtubule</keyword>
<keyword evidence="4" id="KW-0132">Cell division</keyword>
<dbReference type="GO" id="GO:0070652">
    <property type="term" value="C:HAUS complex"/>
    <property type="evidence" value="ECO:0007669"/>
    <property type="project" value="InterPro"/>
</dbReference>
<keyword evidence="7 10" id="KW-0175">Coiled coil</keyword>
<dbReference type="GO" id="GO:0005819">
    <property type="term" value="C:spindle"/>
    <property type="evidence" value="ECO:0007669"/>
    <property type="project" value="UniProtKB-SubCell"/>
</dbReference>
<accession>A0A8H5C604</accession>
<dbReference type="AlphaFoldDB" id="A0A8H5C604"/>
<evidence type="ECO:0000256" key="1">
    <source>
        <dbReference type="ARBA" id="ARBA00004186"/>
    </source>
</evidence>
<keyword evidence="9" id="KW-0131">Cell cycle</keyword>